<comment type="caution">
    <text evidence="2">The sequence shown here is derived from an EMBL/GenBank/DDBJ whole genome shotgun (WGS) entry which is preliminary data.</text>
</comment>
<feature type="compositionally biased region" description="Polar residues" evidence="1">
    <location>
        <begin position="108"/>
        <end position="123"/>
    </location>
</feature>
<reference evidence="2 3" key="2">
    <citation type="submission" date="2016-08" db="EMBL/GenBank/DDBJ databases">
        <title>Pervasive Adenine N6-methylation of Active Genes in Fungi.</title>
        <authorList>
            <consortium name="DOE Joint Genome Institute"/>
            <person name="Mondo S.J."/>
            <person name="Dannebaum R.O."/>
            <person name="Kuo R.C."/>
            <person name="Labutti K."/>
            <person name="Haridas S."/>
            <person name="Kuo A."/>
            <person name="Salamov A."/>
            <person name="Ahrendt S.R."/>
            <person name="Lipzen A."/>
            <person name="Sullivan W."/>
            <person name="Andreopoulos W.B."/>
            <person name="Clum A."/>
            <person name="Lindquist E."/>
            <person name="Daum C."/>
            <person name="Ramamoorthy G.K."/>
            <person name="Gryganskyi A."/>
            <person name="Culley D."/>
            <person name="Magnuson J.K."/>
            <person name="James T.Y."/>
            <person name="O'Malley M.A."/>
            <person name="Stajich J.E."/>
            <person name="Spatafora J.W."/>
            <person name="Visel A."/>
            <person name="Grigoriev I.V."/>
        </authorList>
    </citation>
    <scope>NUCLEOTIDE SEQUENCE [LARGE SCALE GENOMIC DNA]</scope>
    <source>
        <strain evidence="3">finn</strain>
    </source>
</reference>
<accession>A0A1Y1UYV9</accession>
<dbReference type="AlphaFoldDB" id="A0A1Y1UYV9"/>
<keyword evidence="3" id="KW-1185">Reference proteome</keyword>
<evidence type="ECO:0000256" key="1">
    <source>
        <dbReference type="SAM" id="MobiDB-lite"/>
    </source>
</evidence>
<feature type="compositionally biased region" description="Low complexity" evidence="1">
    <location>
        <begin position="217"/>
        <end position="232"/>
    </location>
</feature>
<protein>
    <submittedName>
        <fullName evidence="2">Uncharacterized protein</fullName>
    </submittedName>
</protein>
<evidence type="ECO:0000313" key="3">
    <source>
        <dbReference type="Proteomes" id="UP000193719"/>
    </source>
</evidence>
<feature type="region of interest" description="Disordered" evidence="1">
    <location>
        <begin position="290"/>
        <end position="355"/>
    </location>
</feature>
<organism evidence="2 3">
    <name type="scientific">Piromyces finnis</name>
    <dbReference type="NCBI Taxonomy" id="1754191"/>
    <lineage>
        <taxon>Eukaryota</taxon>
        <taxon>Fungi</taxon>
        <taxon>Fungi incertae sedis</taxon>
        <taxon>Chytridiomycota</taxon>
        <taxon>Chytridiomycota incertae sedis</taxon>
        <taxon>Neocallimastigomycetes</taxon>
        <taxon>Neocallimastigales</taxon>
        <taxon>Neocallimastigaceae</taxon>
        <taxon>Piromyces</taxon>
    </lineage>
</organism>
<feature type="region of interest" description="Disordered" evidence="1">
    <location>
        <begin position="108"/>
        <end position="140"/>
    </location>
</feature>
<feature type="compositionally biased region" description="Polar residues" evidence="1">
    <location>
        <begin position="233"/>
        <end position="242"/>
    </location>
</feature>
<proteinExistence type="predicted"/>
<feature type="compositionally biased region" description="Low complexity" evidence="1">
    <location>
        <begin position="329"/>
        <end position="355"/>
    </location>
</feature>
<dbReference type="STRING" id="1754191.A0A1Y1UYV9"/>
<feature type="compositionally biased region" description="Polar residues" evidence="1">
    <location>
        <begin position="417"/>
        <end position="431"/>
    </location>
</feature>
<feature type="compositionally biased region" description="Polar residues" evidence="1">
    <location>
        <begin position="257"/>
        <end position="269"/>
    </location>
</feature>
<evidence type="ECO:0000313" key="2">
    <source>
        <dbReference type="EMBL" id="ORX43753.1"/>
    </source>
</evidence>
<dbReference type="EMBL" id="MCFH01000050">
    <property type="protein sequence ID" value="ORX43753.1"/>
    <property type="molecule type" value="Genomic_DNA"/>
</dbReference>
<feature type="region of interest" description="Disordered" evidence="1">
    <location>
        <begin position="551"/>
        <end position="576"/>
    </location>
</feature>
<feature type="compositionally biased region" description="Polar residues" evidence="1">
    <location>
        <begin position="393"/>
        <end position="403"/>
    </location>
</feature>
<feature type="region of interest" description="Disordered" evidence="1">
    <location>
        <begin position="372"/>
        <end position="431"/>
    </location>
</feature>
<gene>
    <name evidence="2" type="ORF">BCR36DRAFT_335450</name>
</gene>
<feature type="region of interest" description="Disordered" evidence="1">
    <location>
        <begin position="186"/>
        <end position="276"/>
    </location>
</feature>
<name>A0A1Y1UYV9_9FUNG</name>
<dbReference type="OrthoDB" id="2157860at2759"/>
<sequence length="716" mass="79383">MSNSELFNNTSEENIVDPAWKPLKSKRQIFEGVEGQYLSPSISNLDSNKSLSNNNKKFEIESGIVEQRKIAVIESKEISNDSIKRTESNIEEICHASSEAKQLRDLLENNSSTSPNTPVVRSSSFRKEPSVSPKKNISPKPLKLIDSNIQISSENVNMLYNNIFQEIENVIESDLDDIPLKPKPVPKIKPAVPSKPNSAAASPVPIKRKLPPPAIPSKPGTPTRPSTPSKTSNLARPSTQKQDSSIDKESISSSLSPVNQQQIDKTTPPSQVPDKPSIKEAIIIHSTSIKKTLPAPPLPAENNESIKESPQVKKASSPSSITIEKEFHNTITNKPNENNNDIPLTTESPSNTSPTSIISLQKKALMLKNTKKMAPPPPSVQNSIENINKDKTQNLTNQLSRSLSLEEKTRNNKTKNQEIQNSSKTVPCTPVVSNNAPPFLQLPTQSSISNIQENSSSIPNLCEVKIHEEKDSLMESCLSNNSLSSMNNCSRRIHPVSMYTPSNKISLPPSIHYRARSSTNSSYGCEFEAEKLPDSLRCLINEQEINENEISFYSRNEQDSKKSAKDNEPVVAEKTNNRSFLFSMNMNQESKNKHHQSKIPEVPDSMRLLFGGFGNIQELDSDSENESEIEEFNNDNTIHKCNPISSTIILENSANVIQKDSNTTPKIYSGSNKDKNCRNSSIINASIVPPNEPPIPSLDKKPYRGNTLRWVINVNC</sequence>
<reference evidence="2 3" key="1">
    <citation type="submission" date="2016-08" db="EMBL/GenBank/DDBJ databases">
        <title>Genomes of anaerobic fungi encode conserved fungal cellulosomes for biomass hydrolysis.</title>
        <authorList>
            <consortium name="DOE Joint Genome Institute"/>
            <person name="Haitjema C.H."/>
            <person name="Gilmore S.P."/>
            <person name="Henske J.K."/>
            <person name="Solomon K.V."/>
            <person name="De Groot R."/>
            <person name="Kuo A."/>
            <person name="Mondo S.J."/>
            <person name="Salamov A.A."/>
            <person name="Labutti K."/>
            <person name="Zhao Z."/>
            <person name="Chiniquy J."/>
            <person name="Barry K."/>
            <person name="Brewer H.M."/>
            <person name="Purvine S.O."/>
            <person name="Wright A.T."/>
            <person name="Boxma B."/>
            <person name="Van Alen T."/>
            <person name="Hackstein J.H."/>
            <person name="Baker S.E."/>
            <person name="Grigoriev I.V."/>
            <person name="O'Malley M.A."/>
        </authorList>
    </citation>
    <scope>NUCLEOTIDE SEQUENCE [LARGE SCALE GENOMIC DNA]</scope>
    <source>
        <strain evidence="3">finn</strain>
    </source>
</reference>
<dbReference type="Proteomes" id="UP000193719">
    <property type="component" value="Unassembled WGS sequence"/>
</dbReference>
<feature type="compositionally biased region" description="Basic and acidic residues" evidence="1">
    <location>
        <begin position="556"/>
        <end position="568"/>
    </location>
</feature>